<dbReference type="GO" id="GO:0055088">
    <property type="term" value="P:lipid homeostasis"/>
    <property type="evidence" value="ECO:0007669"/>
    <property type="project" value="TreeGrafter"/>
</dbReference>
<evidence type="ECO:0000259" key="2">
    <source>
        <dbReference type="Pfam" id="PF14749"/>
    </source>
</evidence>
<dbReference type="EMBL" id="JACASF010000019">
    <property type="protein sequence ID" value="KAF6414874.1"/>
    <property type="molecule type" value="Genomic_DNA"/>
</dbReference>
<name>A0A7J8CV79_MOLMO</name>
<evidence type="ECO:0000256" key="1">
    <source>
        <dbReference type="ARBA" id="ARBA00004846"/>
    </source>
</evidence>
<dbReference type="InterPro" id="IPR029320">
    <property type="entry name" value="Acyl-CoA_ox_N"/>
</dbReference>
<dbReference type="PANTHER" id="PTHR10909">
    <property type="entry name" value="ELECTRON TRANSPORT OXIDOREDUCTASE"/>
    <property type="match status" value="1"/>
</dbReference>
<dbReference type="GO" id="GO:0005777">
    <property type="term" value="C:peroxisome"/>
    <property type="evidence" value="ECO:0007669"/>
    <property type="project" value="InterPro"/>
</dbReference>
<dbReference type="AlphaFoldDB" id="A0A7J8CV79"/>
<accession>A0A7J8CV79</accession>
<dbReference type="GO" id="GO:0003997">
    <property type="term" value="F:acyl-CoA oxidase activity"/>
    <property type="evidence" value="ECO:0007669"/>
    <property type="project" value="InterPro"/>
</dbReference>
<dbReference type="FunFam" id="1.10.540.10:FF:000006">
    <property type="entry name" value="Acyl-coenzyme A oxidase"/>
    <property type="match status" value="1"/>
</dbReference>
<dbReference type="Pfam" id="PF14749">
    <property type="entry name" value="Acyl-CoA_ox_N"/>
    <property type="match status" value="1"/>
</dbReference>
<gene>
    <name evidence="3" type="ORF">HJG59_000211</name>
</gene>
<dbReference type="InterPro" id="IPR037069">
    <property type="entry name" value="AcylCoA_DH/ox_N_sf"/>
</dbReference>
<evidence type="ECO:0000313" key="3">
    <source>
        <dbReference type="EMBL" id="KAF6414874.1"/>
    </source>
</evidence>
<dbReference type="GO" id="GO:0071949">
    <property type="term" value="F:FAD binding"/>
    <property type="evidence" value="ECO:0007669"/>
    <property type="project" value="InterPro"/>
</dbReference>
<dbReference type="InterPro" id="IPR009100">
    <property type="entry name" value="AcylCoA_DH/oxidase_NM_dom_sf"/>
</dbReference>
<dbReference type="Proteomes" id="UP000550707">
    <property type="component" value="Unassembled WGS sequence"/>
</dbReference>
<evidence type="ECO:0000313" key="4">
    <source>
        <dbReference type="Proteomes" id="UP000550707"/>
    </source>
</evidence>
<keyword evidence="4" id="KW-1185">Reference proteome</keyword>
<dbReference type="SUPFAM" id="SSF56645">
    <property type="entry name" value="Acyl-CoA dehydrogenase NM domain-like"/>
    <property type="match status" value="1"/>
</dbReference>
<dbReference type="Gene3D" id="1.10.540.10">
    <property type="entry name" value="Acyl-CoA dehydrogenase/oxidase, N-terminal domain"/>
    <property type="match status" value="1"/>
</dbReference>
<reference evidence="3 4" key="1">
    <citation type="journal article" date="2020" name="Nature">
        <title>Six reference-quality genomes reveal evolution of bat adaptations.</title>
        <authorList>
            <person name="Jebb D."/>
            <person name="Huang Z."/>
            <person name="Pippel M."/>
            <person name="Hughes G.M."/>
            <person name="Lavrichenko K."/>
            <person name="Devanna P."/>
            <person name="Winkler S."/>
            <person name="Jermiin L.S."/>
            <person name="Skirmuntt E.C."/>
            <person name="Katzourakis A."/>
            <person name="Burkitt-Gray L."/>
            <person name="Ray D.A."/>
            <person name="Sullivan K.A.M."/>
            <person name="Roscito J.G."/>
            <person name="Kirilenko B.M."/>
            <person name="Davalos L.M."/>
            <person name="Corthals A.P."/>
            <person name="Power M.L."/>
            <person name="Jones G."/>
            <person name="Ransome R.D."/>
            <person name="Dechmann D.K.N."/>
            <person name="Locatelli A.G."/>
            <person name="Puechmaille S.J."/>
            <person name="Fedrigo O."/>
            <person name="Jarvis E.D."/>
            <person name="Hiller M."/>
            <person name="Vernes S.C."/>
            <person name="Myers E.W."/>
            <person name="Teeling E.C."/>
        </authorList>
    </citation>
    <scope>NUCLEOTIDE SEQUENCE [LARGE SCALE GENOMIC DNA]</scope>
    <source>
        <strain evidence="3">MMolMol1</strain>
        <tissue evidence="3">Muscle</tissue>
    </source>
</reference>
<organism evidence="3 4">
    <name type="scientific">Molossus molossus</name>
    <name type="common">Pallas' mastiff bat</name>
    <name type="synonym">Vespertilio molossus</name>
    <dbReference type="NCBI Taxonomy" id="27622"/>
    <lineage>
        <taxon>Eukaryota</taxon>
        <taxon>Metazoa</taxon>
        <taxon>Chordata</taxon>
        <taxon>Craniata</taxon>
        <taxon>Vertebrata</taxon>
        <taxon>Euteleostomi</taxon>
        <taxon>Mammalia</taxon>
        <taxon>Eutheria</taxon>
        <taxon>Laurasiatheria</taxon>
        <taxon>Chiroptera</taxon>
        <taxon>Yangochiroptera</taxon>
        <taxon>Molossidae</taxon>
        <taxon>Molossus</taxon>
    </lineage>
</organism>
<comment type="caution">
    <text evidence="3">The sequence shown here is derived from an EMBL/GenBank/DDBJ whole genome shotgun (WGS) entry which is preliminary data.</text>
</comment>
<dbReference type="GO" id="GO:0000038">
    <property type="term" value="P:very long-chain fatty acid metabolic process"/>
    <property type="evidence" value="ECO:0007669"/>
    <property type="project" value="TreeGrafter"/>
</dbReference>
<dbReference type="PANTHER" id="PTHR10909:SF250">
    <property type="entry name" value="PEROXISOMAL ACYL-COENZYME A OXIDASE 1"/>
    <property type="match status" value="1"/>
</dbReference>
<proteinExistence type="predicted"/>
<sequence length="222" mass="25772">MNEDLRRERASASFNPELLTHVLDGSPENTRRRREIENLILNDPDFQHEDLNFLTRSQRYEVAVRKSATMVKKIREFGIADPDEIMWFKKLHMINFVDPVGVHFSMFIPTLLNQGTTAQHEKWLLSSKGLEIIGTYAQTELGHALCTEGLRLWIFTWACSCPPCFTRQLRNSRSASSCPPGAWRSLALMPRQRWVMELIFEAWKPQPLMTLKPRSLFSIVLL</sequence>
<protein>
    <submittedName>
        <fullName evidence="3">Acyl-CoA oxidase 1</fullName>
    </submittedName>
</protein>
<dbReference type="InterPro" id="IPR012258">
    <property type="entry name" value="Acyl-CoA_oxidase"/>
</dbReference>
<dbReference type="GO" id="GO:0033540">
    <property type="term" value="P:fatty acid beta-oxidation using acyl-CoA oxidase"/>
    <property type="evidence" value="ECO:0007669"/>
    <property type="project" value="TreeGrafter"/>
</dbReference>
<feature type="domain" description="Acyl-coenzyme A oxidase N-terminal" evidence="2">
    <location>
        <begin position="15"/>
        <end position="133"/>
    </location>
</feature>
<dbReference type="GO" id="GO:0005504">
    <property type="term" value="F:fatty acid binding"/>
    <property type="evidence" value="ECO:0007669"/>
    <property type="project" value="TreeGrafter"/>
</dbReference>
<comment type="pathway">
    <text evidence="1">Lipid metabolism; peroxisomal fatty acid beta-oxidation.</text>
</comment>